<evidence type="ECO:0000313" key="2">
    <source>
        <dbReference type="EMBL" id="VFJ93552.1"/>
    </source>
</evidence>
<evidence type="ECO:0000256" key="1">
    <source>
        <dbReference type="SAM" id="SignalP"/>
    </source>
</evidence>
<name>A0A450ULY7_9GAMM</name>
<organism evidence="2">
    <name type="scientific">Candidatus Kentrum sp. LFY</name>
    <dbReference type="NCBI Taxonomy" id="2126342"/>
    <lineage>
        <taxon>Bacteria</taxon>
        <taxon>Pseudomonadati</taxon>
        <taxon>Pseudomonadota</taxon>
        <taxon>Gammaproteobacteria</taxon>
        <taxon>Candidatus Kentrum</taxon>
    </lineage>
</organism>
<protein>
    <submittedName>
        <fullName evidence="2">Uncharacterized protein</fullName>
    </submittedName>
</protein>
<dbReference type="EMBL" id="CAADFF010000047">
    <property type="protein sequence ID" value="VFJ93552.1"/>
    <property type="molecule type" value="Genomic_DNA"/>
</dbReference>
<gene>
    <name evidence="2" type="ORF">BECKLFY1418B_GA0070995_104718</name>
</gene>
<feature type="signal peptide" evidence="1">
    <location>
        <begin position="1"/>
        <end position="23"/>
    </location>
</feature>
<reference evidence="2" key="1">
    <citation type="submission" date="2019-02" db="EMBL/GenBank/DDBJ databases">
        <authorList>
            <person name="Gruber-Vodicka R. H."/>
            <person name="Seah K. B. B."/>
        </authorList>
    </citation>
    <scope>NUCLEOTIDE SEQUENCE</scope>
    <source>
        <strain evidence="2">BECK_M7</strain>
    </source>
</reference>
<feature type="chain" id="PRO_5019588579" evidence="1">
    <location>
        <begin position="24"/>
        <end position="150"/>
    </location>
</feature>
<proteinExistence type="predicted"/>
<accession>A0A450ULY7</accession>
<dbReference type="AlphaFoldDB" id="A0A450ULY7"/>
<sequence length="150" mass="16950">MKKLKTTIIAGVLSMMVVMPALASNTSISSLAAPAQFTEADIQSLFEQQDADSMQSFSLVELTDGDAQALFEEGAEPMELAMLSPEEMEATEGEWVWVIPVIRIGIGLARHGAHHYFRYIGRQPHIQAWIWREGVKNSHRILFRIPLRWR</sequence>
<keyword evidence="1" id="KW-0732">Signal</keyword>